<feature type="compositionally biased region" description="Basic and acidic residues" evidence="1">
    <location>
        <begin position="29"/>
        <end position="41"/>
    </location>
</feature>
<keyword evidence="3" id="KW-1185">Reference proteome</keyword>
<feature type="region of interest" description="Disordered" evidence="1">
    <location>
        <begin position="1"/>
        <end position="63"/>
    </location>
</feature>
<dbReference type="Proteomes" id="UP000550707">
    <property type="component" value="Unassembled WGS sequence"/>
</dbReference>
<protein>
    <submittedName>
        <fullName evidence="2">Uncharacterized protein</fullName>
    </submittedName>
</protein>
<proteinExistence type="predicted"/>
<accession>A0A7J8ERL3</accession>
<reference evidence="2 3" key="1">
    <citation type="journal article" date="2020" name="Nature">
        <title>Six reference-quality genomes reveal evolution of bat adaptations.</title>
        <authorList>
            <person name="Jebb D."/>
            <person name="Huang Z."/>
            <person name="Pippel M."/>
            <person name="Hughes G.M."/>
            <person name="Lavrichenko K."/>
            <person name="Devanna P."/>
            <person name="Winkler S."/>
            <person name="Jermiin L.S."/>
            <person name="Skirmuntt E.C."/>
            <person name="Katzourakis A."/>
            <person name="Burkitt-Gray L."/>
            <person name="Ray D.A."/>
            <person name="Sullivan K.A.M."/>
            <person name="Roscito J.G."/>
            <person name="Kirilenko B.M."/>
            <person name="Davalos L.M."/>
            <person name="Corthals A.P."/>
            <person name="Power M.L."/>
            <person name="Jones G."/>
            <person name="Ransome R.D."/>
            <person name="Dechmann D.K.N."/>
            <person name="Locatelli A.G."/>
            <person name="Puechmaille S.J."/>
            <person name="Fedrigo O."/>
            <person name="Jarvis E.D."/>
            <person name="Hiller M."/>
            <person name="Vernes S.C."/>
            <person name="Myers E.W."/>
            <person name="Teeling E.C."/>
        </authorList>
    </citation>
    <scope>NUCLEOTIDE SEQUENCE [LARGE SCALE GENOMIC DNA]</scope>
    <source>
        <strain evidence="2">MMolMol1</strain>
        <tissue evidence="2">Muscle</tissue>
    </source>
</reference>
<gene>
    <name evidence="2" type="ORF">HJG59_008740</name>
</gene>
<sequence>MLLLPPRGQTSEVQPPWPPSRTPSLSARALEKRSGQHEHRQPALPIIQRLSGQGRRHPLPANREGWERHIRTLRYSVAIQVQKQGFGPAHFAQLLLLAVLRTTLFPPLHRGPLTPPLPHRYRQV</sequence>
<name>A0A7J8ERL3_MOLMO</name>
<comment type="caution">
    <text evidence="2">The sequence shown here is derived from an EMBL/GenBank/DDBJ whole genome shotgun (WGS) entry which is preliminary data.</text>
</comment>
<organism evidence="2 3">
    <name type="scientific">Molossus molossus</name>
    <name type="common">Pallas' mastiff bat</name>
    <name type="synonym">Vespertilio molossus</name>
    <dbReference type="NCBI Taxonomy" id="27622"/>
    <lineage>
        <taxon>Eukaryota</taxon>
        <taxon>Metazoa</taxon>
        <taxon>Chordata</taxon>
        <taxon>Craniata</taxon>
        <taxon>Vertebrata</taxon>
        <taxon>Euteleostomi</taxon>
        <taxon>Mammalia</taxon>
        <taxon>Eutheria</taxon>
        <taxon>Laurasiatheria</taxon>
        <taxon>Chiroptera</taxon>
        <taxon>Yangochiroptera</taxon>
        <taxon>Molossidae</taxon>
        <taxon>Molossus</taxon>
    </lineage>
</organism>
<evidence type="ECO:0000256" key="1">
    <source>
        <dbReference type="SAM" id="MobiDB-lite"/>
    </source>
</evidence>
<dbReference type="EMBL" id="JACASF010000013">
    <property type="protein sequence ID" value="KAF6438050.1"/>
    <property type="molecule type" value="Genomic_DNA"/>
</dbReference>
<evidence type="ECO:0000313" key="3">
    <source>
        <dbReference type="Proteomes" id="UP000550707"/>
    </source>
</evidence>
<dbReference type="InParanoid" id="A0A7J8ERL3"/>
<dbReference type="AlphaFoldDB" id="A0A7J8ERL3"/>
<evidence type="ECO:0000313" key="2">
    <source>
        <dbReference type="EMBL" id="KAF6438050.1"/>
    </source>
</evidence>